<evidence type="ECO:0000256" key="3">
    <source>
        <dbReference type="ARBA" id="ARBA00010617"/>
    </source>
</evidence>
<dbReference type="Proteomes" id="UP000244855">
    <property type="component" value="Unassembled WGS sequence"/>
</dbReference>
<dbReference type="InterPro" id="IPR036396">
    <property type="entry name" value="Cyt_P450_sf"/>
</dbReference>
<keyword evidence="11 12" id="KW-0472">Membrane</keyword>
<comment type="subcellular location">
    <subcellularLocation>
        <location evidence="2">Membrane</location>
    </subcellularLocation>
</comment>
<dbReference type="GO" id="GO:0005506">
    <property type="term" value="F:iron ion binding"/>
    <property type="evidence" value="ECO:0007669"/>
    <property type="project" value="InterPro"/>
</dbReference>
<evidence type="ECO:0000256" key="4">
    <source>
        <dbReference type="ARBA" id="ARBA00022617"/>
    </source>
</evidence>
<evidence type="ECO:0000256" key="11">
    <source>
        <dbReference type="ARBA" id="ARBA00023136"/>
    </source>
</evidence>
<protein>
    <submittedName>
        <fullName evidence="13">Cytochrome P450</fullName>
    </submittedName>
</protein>
<evidence type="ECO:0000256" key="2">
    <source>
        <dbReference type="ARBA" id="ARBA00004370"/>
    </source>
</evidence>
<keyword evidence="8" id="KW-0560">Oxidoreductase</keyword>
<name>A0A2V1DQQ1_9PLEO</name>
<sequence>MIPDAEWDSNLYLSVAGPGIILLSCATVYYYGALLLPQYVIDTFQGYRFLFHGREMIAQASKQYGEQPFSLPTPSERVHVVSSKQHFAELAKAHTSQLSLHAAVLKIFSPKHALGGFQFPNRRDIEGMNVVRAIRSANVRLVHYIPAHFRLVEEEIQHLMSGKETDNNGYIEVPLLALVRNMMIRANTLFIISEETANGREFLNMTAKYANRALLTAEICRLVPTWSKRTAEKYLAEGATDPDAILLKDRNYSWIISQLIFSPPPPNEQASALEFLTRCYPPEWSIDRMVREVAMAWMPGMSLLTTVATNLLQDIFTHSEHIPALREEIAAHSKNTSREDVHVHVDVEKMPFLESFIMESARVHSYESTLDTFTFSDGYVVPKGDWVEFNQQAAFNNPTVFPNPGLFDPYRHMRSSGGGSGGGGRRFKDVSVEWPMWGAPKLAW</sequence>
<dbReference type="SUPFAM" id="SSF48264">
    <property type="entry name" value="Cytochrome P450"/>
    <property type="match status" value="1"/>
</dbReference>
<evidence type="ECO:0000313" key="14">
    <source>
        <dbReference type="Proteomes" id="UP000244855"/>
    </source>
</evidence>
<dbReference type="GO" id="GO:0016020">
    <property type="term" value="C:membrane"/>
    <property type="evidence" value="ECO:0007669"/>
    <property type="project" value="UniProtKB-SubCell"/>
</dbReference>
<evidence type="ECO:0000256" key="1">
    <source>
        <dbReference type="ARBA" id="ARBA00001971"/>
    </source>
</evidence>
<dbReference type="OrthoDB" id="1470350at2759"/>
<dbReference type="GO" id="GO:0004497">
    <property type="term" value="F:monooxygenase activity"/>
    <property type="evidence" value="ECO:0007669"/>
    <property type="project" value="UniProtKB-KW"/>
</dbReference>
<evidence type="ECO:0000256" key="10">
    <source>
        <dbReference type="ARBA" id="ARBA00023033"/>
    </source>
</evidence>
<dbReference type="STRING" id="97972.A0A2V1DQQ1"/>
<comment type="cofactor">
    <cofactor evidence="1">
        <name>heme</name>
        <dbReference type="ChEBI" id="CHEBI:30413"/>
    </cofactor>
</comment>
<evidence type="ECO:0000256" key="9">
    <source>
        <dbReference type="ARBA" id="ARBA00023004"/>
    </source>
</evidence>
<dbReference type="PANTHER" id="PTHR46206:SF5">
    <property type="entry name" value="P450, PUTATIVE (EUROFUNG)-RELATED"/>
    <property type="match status" value="1"/>
</dbReference>
<evidence type="ECO:0000313" key="13">
    <source>
        <dbReference type="EMBL" id="PVH99514.1"/>
    </source>
</evidence>
<dbReference type="GO" id="GO:0016705">
    <property type="term" value="F:oxidoreductase activity, acting on paired donors, with incorporation or reduction of molecular oxygen"/>
    <property type="evidence" value="ECO:0007669"/>
    <property type="project" value="InterPro"/>
</dbReference>
<evidence type="ECO:0000256" key="8">
    <source>
        <dbReference type="ARBA" id="ARBA00023002"/>
    </source>
</evidence>
<dbReference type="Gene3D" id="1.10.630.10">
    <property type="entry name" value="Cytochrome P450"/>
    <property type="match status" value="1"/>
</dbReference>
<feature type="transmembrane region" description="Helical" evidence="12">
    <location>
        <begin position="12"/>
        <end position="32"/>
    </location>
</feature>
<keyword evidence="14" id="KW-1185">Reference proteome</keyword>
<evidence type="ECO:0000256" key="6">
    <source>
        <dbReference type="ARBA" id="ARBA00022723"/>
    </source>
</evidence>
<dbReference type="PANTHER" id="PTHR46206">
    <property type="entry name" value="CYTOCHROME P450"/>
    <property type="match status" value="1"/>
</dbReference>
<keyword evidence="4" id="KW-0349">Heme</keyword>
<dbReference type="Pfam" id="PF00067">
    <property type="entry name" value="p450"/>
    <property type="match status" value="1"/>
</dbReference>
<gene>
    <name evidence="13" type="ORF">DM02DRAFT_711419</name>
</gene>
<dbReference type="AlphaFoldDB" id="A0A2V1DQQ1"/>
<keyword evidence="10" id="KW-0503">Monooxygenase</keyword>
<comment type="similarity">
    <text evidence="3">Belongs to the cytochrome P450 family.</text>
</comment>
<reference evidence="13 14" key="1">
    <citation type="journal article" date="2018" name="Sci. Rep.">
        <title>Comparative genomics provides insights into the lifestyle and reveals functional heterogeneity of dark septate endophytic fungi.</title>
        <authorList>
            <person name="Knapp D.G."/>
            <person name="Nemeth J.B."/>
            <person name="Barry K."/>
            <person name="Hainaut M."/>
            <person name="Henrissat B."/>
            <person name="Johnson J."/>
            <person name="Kuo A."/>
            <person name="Lim J.H.P."/>
            <person name="Lipzen A."/>
            <person name="Nolan M."/>
            <person name="Ohm R.A."/>
            <person name="Tamas L."/>
            <person name="Grigoriev I.V."/>
            <person name="Spatafora J.W."/>
            <person name="Nagy L.G."/>
            <person name="Kovacs G.M."/>
        </authorList>
    </citation>
    <scope>NUCLEOTIDE SEQUENCE [LARGE SCALE GENOMIC DNA]</scope>
    <source>
        <strain evidence="13 14">DSE2036</strain>
    </source>
</reference>
<accession>A0A2V1DQQ1</accession>
<keyword evidence="5 12" id="KW-0812">Transmembrane</keyword>
<keyword evidence="7 12" id="KW-1133">Transmembrane helix</keyword>
<keyword evidence="6" id="KW-0479">Metal-binding</keyword>
<dbReference type="InterPro" id="IPR001128">
    <property type="entry name" value="Cyt_P450"/>
</dbReference>
<proteinExistence type="inferred from homology"/>
<evidence type="ECO:0000256" key="5">
    <source>
        <dbReference type="ARBA" id="ARBA00022692"/>
    </source>
</evidence>
<dbReference type="GO" id="GO:0020037">
    <property type="term" value="F:heme binding"/>
    <property type="evidence" value="ECO:0007669"/>
    <property type="project" value="InterPro"/>
</dbReference>
<keyword evidence="9" id="KW-0408">Iron</keyword>
<dbReference type="EMBL" id="KZ805391">
    <property type="protein sequence ID" value="PVH99514.1"/>
    <property type="molecule type" value="Genomic_DNA"/>
</dbReference>
<evidence type="ECO:0000256" key="12">
    <source>
        <dbReference type="SAM" id="Phobius"/>
    </source>
</evidence>
<organism evidence="13 14">
    <name type="scientific">Periconia macrospinosa</name>
    <dbReference type="NCBI Taxonomy" id="97972"/>
    <lineage>
        <taxon>Eukaryota</taxon>
        <taxon>Fungi</taxon>
        <taxon>Dikarya</taxon>
        <taxon>Ascomycota</taxon>
        <taxon>Pezizomycotina</taxon>
        <taxon>Dothideomycetes</taxon>
        <taxon>Pleosporomycetidae</taxon>
        <taxon>Pleosporales</taxon>
        <taxon>Massarineae</taxon>
        <taxon>Periconiaceae</taxon>
        <taxon>Periconia</taxon>
    </lineage>
</organism>
<evidence type="ECO:0000256" key="7">
    <source>
        <dbReference type="ARBA" id="ARBA00022989"/>
    </source>
</evidence>